<dbReference type="EMBL" id="OEJX01000006">
    <property type="protein sequence ID" value="SOR60133.1"/>
    <property type="molecule type" value="Genomic_DNA"/>
</dbReference>
<organism evidence="1 2">
    <name type="scientific">Leptospira interrogans serovar Manilae</name>
    <dbReference type="NCBI Taxonomy" id="214675"/>
    <lineage>
        <taxon>Bacteria</taxon>
        <taxon>Pseudomonadati</taxon>
        <taxon>Spirochaetota</taxon>
        <taxon>Spirochaetia</taxon>
        <taxon>Leptospirales</taxon>
        <taxon>Leptospiraceae</taxon>
        <taxon>Leptospira</taxon>
    </lineage>
</organism>
<evidence type="ECO:0000313" key="2">
    <source>
        <dbReference type="Proteomes" id="UP000234460"/>
    </source>
</evidence>
<name>A0AAQ1NUR4_LEPIR</name>
<accession>A0AAQ1NUR4</accession>
<dbReference type="AntiFam" id="ANF00053">
    <property type="entry name" value="Translation of DNA repeat"/>
</dbReference>
<dbReference type="AlphaFoldDB" id="A0AAQ1NUR4"/>
<dbReference type="Proteomes" id="UP000234460">
    <property type="component" value="Chromosome LMANV2"/>
</dbReference>
<protein>
    <submittedName>
        <fullName evidence="1">Uncharacterized protein</fullName>
    </submittedName>
</protein>
<sequence length="52" mass="6136">MLKNSIAAIHRTASLNHFMKQKQDEEFVFQQLYYVEMNKELIPKVQNLGIPT</sequence>
<gene>
    <name evidence="1" type="ORF">LMANV2_140002</name>
</gene>
<proteinExistence type="predicted"/>
<comment type="caution">
    <text evidence="1">The sequence shown here is derived from an EMBL/GenBank/DDBJ whole genome shotgun (WGS) entry which is preliminary data.</text>
</comment>
<reference evidence="1 2" key="1">
    <citation type="submission" date="2017-11" db="EMBL/GenBank/DDBJ databases">
        <authorList>
            <person name="Lechat P."/>
        </authorList>
    </citation>
    <scope>NUCLEOTIDE SEQUENCE [LARGE SCALE GENOMIC DNA]</scope>
    <source>
        <strain evidence="1">L495</strain>
    </source>
</reference>
<evidence type="ECO:0000313" key="1">
    <source>
        <dbReference type="EMBL" id="SOR60133.1"/>
    </source>
</evidence>